<dbReference type="Proteomes" id="UP000462362">
    <property type="component" value="Unassembled WGS sequence"/>
</dbReference>
<dbReference type="PANTHER" id="PTHR23028:SF53">
    <property type="entry name" value="ACYL_TRANSF_3 DOMAIN-CONTAINING PROTEIN"/>
    <property type="match status" value="1"/>
</dbReference>
<dbReference type="GO" id="GO:0016020">
    <property type="term" value="C:membrane"/>
    <property type="evidence" value="ECO:0007669"/>
    <property type="project" value="TreeGrafter"/>
</dbReference>
<feature type="domain" description="SGNH" evidence="2">
    <location>
        <begin position="444"/>
        <end position="674"/>
    </location>
</feature>
<dbReference type="InterPro" id="IPR043968">
    <property type="entry name" value="SGNH"/>
</dbReference>
<gene>
    <name evidence="3" type="ORF">GMD42_03640</name>
</gene>
<dbReference type="GO" id="GO:0016747">
    <property type="term" value="F:acyltransferase activity, transferring groups other than amino-acyl groups"/>
    <property type="evidence" value="ECO:0007669"/>
    <property type="project" value="InterPro"/>
</dbReference>
<evidence type="ECO:0000259" key="1">
    <source>
        <dbReference type="Pfam" id="PF01757"/>
    </source>
</evidence>
<dbReference type="AlphaFoldDB" id="A0A6L6N5Z1"/>
<keyword evidence="3" id="KW-0012">Acyltransferase</keyword>
<dbReference type="PANTHER" id="PTHR23028">
    <property type="entry name" value="ACETYLTRANSFERASE"/>
    <property type="match status" value="1"/>
</dbReference>
<dbReference type="EMBL" id="WNCL01000007">
    <property type="protein sequence ID" value="MTU42730.1"/>
    <property type="molecule type" value="Genomic_DNA"/>
</dbReference>
<dbReference type="InterPro" id="IPR050879">
    <property type="entry name" value="Acyltransferase_3"/>
</dbReference>
<dbReference type="Pfam" id="PF01757">
    <property type="entry name" value="Acyl_transf_3"/>
    <property type="match status" value="1"/>
</dbReference>
<feature type="domain" description="Acyltransferase 3" evidence="1">
    <location>
        <begin position="17"/>
        <end position="366"/>
    </location>
</feature>
<evidence type="ECO:0000313" key="4">
    <source>
        <dbReference type="Proteomes" id="UP000462362"/>
    </source>
</evidence>
<evidence type="ECO:0000313" key="3">
    <source>
        <dbReference type="EMBL" id="MTU42730.1"/>
    </source>
</evidence>
<comment type="caution">
    <text evidence="3">The sequence shown here is derived from an EMBL/GenBank/DDBJ whole genome shotgun (WGS) entry which is preliminary data.</text>
</comment>
<sequence length="680" mass="75979">MSSLILPPIKPSHYRPDIDGLRAIAIVSVVIFHTFPTQLPGGFVGVDVFFVISGYLISTIIFRSLEKESFSFLDFYARRIRRIFPALAFLLLGVILLGSLFLTPEEFKNLGKQTIYGSAFGENIFLIRHSGGYWDTATEMKPLMHLWTLAVEEQYYIFYPLLCWILWKVKKRVLPVLCVLWLVSFGFDLYQSQTSSIVAFFSLHTRFWELCTGCILAALVNPSISSKGLVQPIASKLREERARELRGGDKIKLLTNLREKRNSIGSVAGLVFISAGILFATGDATYRPLLILLPVFGTLLLIIFRDSWINKNVLSSSPFVFVGLISYTWYLWHWPLLSIARNLNGGNLPNYPTCFFLLLIGLALSLFSYFIIETPIRKKAITKKLTISLSICVFCCTLLGLLVQSLDGFPGRLGDSAAAALSSKNTFPKQNKYAKVKYGCSADLEFCWAPENSQPSLALIGDSHAHHLAFGLQKNWGKQFLLIGHPGTPPVKGIISLKHEKSSKQPLMSKALDTVINDPDIKTVVLSARWHYFVNSKKGDFQLLDYKNDSNLITLGKLLSQTISELVMHKKKVIVVLDVPQIPLNPKNCIKSRPLQTTAGNCTFQEDQRRNNDAKINEMIGKVAKNFSSVTVVDASKAICDQGICSVGDGVNSIYYRDDNHLTNKGSDLVVSKILQQGKF</sequence>
<dbReference type="GO" id="GO:0009103">
    <property type="term" value="P:lipopolysaccharide biosynthetic process"/>
    <property type="evidence" value="ECO:0007669"/>
    <property type="project" value="TreeGrafter"/>
</dbReference>
<proteinExistence type="predicted"/>
<evidence type="ECO:0000259" key="2">
    <source>
        <dbReference type="Pfam" id="PF19040"/>
    </source>
</evidence>
<accession>A0A6L6N5Z1</accession>
<organism evidence="3 4">
    <name type="scientific">Parasutterella excrementihominis</name>
    <dbReference type="NCBI Taxonomy" id="487175"/>
    <lineage>
        <taxon>Bacteria</taxon>
        <taxon>Pseudomonadati</taxon>
        <taxon>Pseudomonadota</taxon>
        <taxon>Betaproteobacteria</taxon>
        <taxon>Burkholderiales</taxon>
        <taxon>Sutterellaceae</taxon>
        <taxon>Parasutterella</taxon>
    </lineage>
</organism>
<name>A0A6L6N5Z1_9BURK</name>
<dbReference type="Pfam" id="PF19040">
    <property type="entry name" value="SGNH"/>
    <property type="match status" value="1"/>
</dbReference>
<protein>
    <submittedName>
        <fullName evidence="3">Acyltransferase family protein</fullName>
    </submittedName>
</protein>
<dbReference type="InterPro" id="IPR002656">
    <property type="entry name" value="Acyl_transf_3_dom"/>
</dbReference>
<keyword evidence="3" id="KW-0808">Transferase</keyword>
<reference evidence="3 4" key="1">
    <citation type="journal article" date="2019" name="Nat. Med.">
        <title>A library of human gut bacterial isolates paired with longitudinal multiomics data enables mechanistic microbiome research.</title>
        <authorList>
            <person name="Poyet M."/>
            <person name="Groussin M."/>
            <person name="Gibbons S.M."/>
            <person name="Avila-Pacheco J."/>
            <person name="Jiang X."/>
            <person name="Kearney S.M."/>
            <person name="Perrotta A.R."/>
            <person name="Berdy B."/>
            <person name="Zhao S."/>
            <person name="Lieberman T.D."/>
            <person name="Swanson P.K."/>
            <person name="Smith M."/>
            <person name="Roesemann S."/>
            <person name="Alexander J.E."/>
            <person name="Rich S.A."/>
            <person name="Livny J."/>
            <person name="Vlamakis H."/>
            <person name="Clish C."/>
            <person name="Bullock K."/>
            <person name="Deik A."/>
            <person name="Scott J."/>
            <person name="Pierce K.A."/>
            <person name="Xavier R.J."/>
            <person name="Alm E.J."/>
        </authorList>
    </citation>
    <scope>NUCLEOTIDE SEQUENCE [LARGE SCALE GENOMIC DNA]</scope>
    <source>
        <strain evidence="3 4">BIOML-A2</strain>
    </source>
</reference>
<dbReference type="RefSeq" id="WP_155165771.1">
    <property type="nucleotide sequence ID" value="NZ_WNBY01000023.1"/>
</dbReference>